<dbReference type="AlphaFoldDB" id="A0A438DV67"/>
<proteinExistence type="predicted"/>
<gene>
    <name evidence="1" type="primary">IDH1_0</name>
    <name evidence="1" type="ORF">CK203_099509</name>
</gene>
<dbReference type="Gene3D" id="3.40.718.10">
    <property type="entry name" value="Isopropylmalate Dehydrogenase"/>
    <property type="match status" value="1"/>
</dbReference>
<protein>
    <submittedName>
        <fullName evidence="1">Isocitrate dehydrogenase</fullName>
    </submittedName>
</protein>
<evidence type="ECO:0000313" key="2">
    <source>
        <dbReference type="Proteomes" id="UP000288805"/>
    </source>
</evidence>
<evidence type="ECO:0000313" key="1">
    <source>
        <dbReference type="EMBL" id="RVW39406.1"/>
    </source>
</evidence>
<comment type="caution">
    <text evidence="1">The sequence shown here is derived from an EMBL/GenBank/DDBJ whole genome shotgun (WGS) entry which is preliminary data.</text>
</comment>
<name>A0A438DV67_VITVI</name>
<dbReference type="EMBL" id="QGNW01001484">
    <property type="protein sequence ID" value="RVW39406.1"/>
    <property type="molecule type" value="Genomic_DNA"/>
</dbReference>
<reference evidence="1 2" key="1">
    <citation type="journal article" date="2018" name="PLoS Genet.">
        <title>Population sequencing reveals clonal diversity and ancestral inbreeding in the grapevine cultivar Chardonnay.</title>
        <authorList>
            <person name="Roach M.J."/>
            <person name="Johnson D.L."/>
            <person name="Bohlmann J."/>
            <person name="van Vuuren H.J."/>
            <person name="Jones S.J."/>
            <person name="Pretorius I.S."/>
            <person name="Schmidt S.A."/>
            <person name="Borneman A.R."/>
        </authorList>
    </citation>
    <scope>NUCLEOTIDE SEQUENCE [LARGE SCALE GENOMIC DNA]</scope>
    <source>
        <strain evidence="2">cv. Chardonnay</strain>
        <tissue evidence="1">Leaf</tissue>
    </source>
</reference>
<dbReference type="Proteomes" id="UP000288805">
    <property type="component" value="Unassembled WGS sequence"/>
</dbReference>
<accession>A0A438DV67</accession>
<organism evidence="1 2">
    <name type="scientific">Vitis vinifera</name>
    <name type="common">Grape</name>
    <dbReference type="NCBI Taxonomy" id="29760"/>
    <lineage>
        <taxon>Eukaryota</taxon>
        <taxon>Viridiplantae</taxon>
        <taxon>Streptophyta</taxon>
        <taxon>Embryophyta</taxon>
        <taxon>Tracheophyta</taxon>
        <taxon>Spermatophyta</taxon>
        <taxon>Magnoliopsida</taxon>
        <taxon>eudicotyledons</taxon>
        <taxon>Gunneridae</taxon>
        <taxon>Pentapetalae</taxon>
        <taxon>rosids</taxon>
        <taxon>Vitales</taxon>
        <taxon>Vitaceae</taxon>
        <taxon>Viteae</taxon>
        <taxon>Vitis</taxon>
    </lineage>
</organism>
<sequence>MTKDLALLIHGSKVTRDWYLNTEEFIDAVAAELTAKLSC</sequence>